<feature type="compositionally biased region" description="Low complexity" evidence="1">
    <location>
        <begin position="147"/>
        <end position="171"/>
    </location>
</feature>
<sequence length="210" mass="23195">MQAIWDLISQSEPTWKCPEDAKQYTTHLDKLRLIQFLMALHPDVETVRASLLHRSPLPTLENAISELISEETRLGMLKSRRTDMVLATPSSTKFCKNSSSSAHTLARCPTVECRYYHKRGHILPYCPTRPLKPDEGKGKLNPKKESSQSSSAIPASATECSSSTTTTPSPTLTLSDLESILTQLRGKSSTTPVMSVLLGSADGTSYWDRT</sequence>
<dbReference type="AlphaFoldDB" id="A0AAV2GKI2"/>
<dbReference type="PANTHER" id="PTHR34222:SF100">
    <property type="entry name" value="CCHC-TYPE DOMAIN-CONTAINING PROTEIN"/>
    <property type="match status" value="1"/>
</dbReference>
<protein>
    <submittedName>
        <fullName evidence="2">Uncharacterized protein</fullName>
    </submittedName>
</protein>
<organism evidence="2 3">
    <name type="scientific">Linum trigynum</name>
    <dbReference type="NCBI Taxonomy" id="586398"/>
    <lineage>
        <taxon>Eukaryota</taxon>
        <taxon>Viridiplantae</taxon>
        <taxon>Streptophyta</taxon>
        <taxon>Embryophyta</taxon>
        <taxon>Tracheophyta</taxon>
        <taxon>Spermatophyta</taxon>
        <taxon>Magnoliopsida</taxon>
        <taxon>eudicotyledons</taxon>
        <taxon>Gunneridae</taxon>
        <taxon>Pentapetalae</taxon>
        <taxon>rosids</taxon>
        <taxon>fabids</taxon>
        <taxon>Malpighiales</taxon>
        <taxon>Linaceae</taxon>
        <taxon>Linum</taxon>
    </lineage>
</organism>
<dbReference type="EMBL" id="OZ034822">
    <property type="protein sequence ID" value="CAL1410802.1"/>
    <property type="molecule type" value="Genomic_DNA"/>
</dbReference>
<dbReference type="PANTHER" id="PTHR34222">
    <property type="entry name" value="GAG_PRE-INTEGRS DOMAIN-CONTAINING PROTEIN"/>
    <property type="match status" value="1"/>
</dbReference>
<name>A0AAV2GKI2_9ROSI</name>
<proteinExistence type="predicted"/>
<reference evidence="2 3" key="1">
    <citation type="submission" date="2024-04" db="EMBL/GenBank/DDBJ databases">
        <authorList>
            <person name="Fracassetti M."/>
        </authorList>
    </citation>
    <scope>NUCLEOTIDE SEQUENCE [LARGE SCALE GENOMIC DNA]</scope>
</reference>
<feature type="compositionally biased region" description="Basic and acidic residues" evidence="1">
    <location>
        <begin position="131"/>
        <end position="146"/>
    </location>
</feature>
<keyword evidence="3" id="KW-1185">Reference proteome</keyword>
<accession>A0AAV2GKI2</accession>
<feature type="region of interest" description="Disordered" evidence="1">
    <location>
        <begin position="126"/>
        <end position="171"/>
    </location>
</feature>
<dbReference type="Proteomes" id="UP001497516">
    <property type="component" value="Chromosome 9"/>
</dbReference>
<gene>
    <name evidence="2" type="ORF">LTRI10_LOCUS50197</name>
</gene>
<evidence type="ECO:0000313" key="3">
    <source>
        <dbReference type="Proteomes" id="UP001497516"/>
    </source>
</evidence>
<evidence type="ECO:0000313" key="2">
    <source>
        <dbReference type="EMBL" id="CAL1410802.1"/>
    </source>
</evidence>
<evidence type="ECO:0000256" key="1">
    <source>
        <dbReference type="SAM" id="MobiDB-lite"/>
    </source>
</evidence>